<proteinExistence type="inferred from homology"/>
<dbReference type="GO" id="GO:0008270">
    <property type="term" value="F:zinc ion binding"/>
    <property type="evidence" value="ECO:0007669"/>
    <property type="project" value="InterPro"/>
</dbReference>
<name>A0AAV4HQE9_9GAST</name>
<keyword evidence="7" id="KW-0378">Hydrolase</keyword>
<dbReference type="EMBL" id="BMAT01005780">
    <property type="protein sequence ID" value="GFR99587.1"/>
    <property type="molecule type" value="Genomic_DNA"/>
</dbReference>
<keyword evidence="5" id="KW-1133">Transmembrane helix</keyword>
<feature type="region of interest" description="Disordered" evidence="4">
    <location>
        <begin position="459"/>
        <end position="484"/>
    </location>
</feature>
<dbReference type="GO" id="GO:0004181">
    <property type="term" value="F:metallocarboxypeptidase activity"/>
    <property type="evidence" value="ECO:0007669"/>
    <property type="project" value="InterPro"/>
</dbReference>
<dbReference type="Gene3D" id="3.40.630.10">
    <property type="entry name" value="Zn peptidases"/>
    <property type="match status" value="1"/>
</dbReference>
<comment type="caution">
    <text evidence="3">Lacks conserved residue(s) required for the propagation of feature annotation.</text>
</comment>
<dbReference type="Proteomes" id="UP000762676">
    <property type="component" value="Unassembled WGS sequence"/>
</dbReference>
<dbReference type="Pfam" id="PF00246">
    <property type="entry name" value="Peptidase_M14"/>
    <property type="match status" value="1"/>
</dbReference>
<organism evidence="7 8">
    <name type="scientific">Elysia marginata</name>
    <dbReference type="NCBI Taxonomy" id="1093978"/>
    <lineage>
        <taxon>Eukaryota</taxon>
        <taxon>Metazoa</taxon>
        <taxon>Spiralia</taxon>
        <taxon>Lophotrochozoa</taxon>
        <taxon>Mollusca</taxon>
        <taxon>Gastropoda</taxon>
        <taxon>Heterobranchia</taxon>
        <taxon>Euthyneura</taxon>
        <taxon>Panpulmonata</taxon>
        <taxon>Sacoglossa</taxon>
        <taxon>Placobranchoidea</taxon>
        <taxon>Plakobranchidae</taxon>
        <taxon>Elysia</taxon>
    </lineage>
</organism>
<dbReference type="InterPro" id="IPR050753">
    <property type="entry name" value="Peptidase_M14_domain"/>
</dbReference>
<dbReference type="AlphaFoldDB" id="A0AAV4HQE9"/>
<keyword evidence="5" id="KW-0812">Transmembrane</keyword>
<dbReference type="GO" id="GO:0006518">
    <property type="term" value="P:peptide metabolic process"/>
    <property type="evidence" value="ECO:0007669"/>
    <property type="project" value="TreeGrafter"/>
</dbReference>
<evidence type="ECO:0000256" key="3">
    <source>
        <dbReference type="PROSITE-ProRule" id="PRU01379"/>
    </source>
</evidence>
<dbReference type="GO" id="GO:0016485">
    <property type="term" value="P:protein processing"/>
    <property type="evidence" value="ECO:0007669"/>
    <property type="project" value="TreeGrafter"/>
</dbReference>
<keyword evidence="7" id="KW-0645">Protease</keyword>
<dbReference type="PANTHER" id="PTHR11532:SF84">
    <property type="entry name" value="CARBOXYPEPTIDASE M"/>
    <property type="match status" value="1"/>
</dbReference>
<comment type="caution">
    <text evidence="7">The sequence shown here is derived from an EMBL/GenBank/DDBJ whole genome shotgun (WGS) entry which is preliminary data.</text>
</comment>
<keyword evidence="2" id="KW-0325">Glycoprotein</keyword>
<keyword evidence="5" id="KW-0472">Membrane</keyword>
<reference evidence="7 8" key="1">
    <citation type="journal article" date="2021" name="Elife">
        <title>Chloroplast acquisition without the gene transfer in kleptoplastic sea slugs, Plakobranchus ocellatus.</title>
        <authorList>
            <person name="Maeda T."/>
            <person name="Takahashi S."/>
            <person name="Yoshida T."/>
            <person name="Shimamura S."/>
            <person name="Takaki Y."/>
            <person name="Nagai Y."/>
            <person name="Toyoda A."/>
            <person name="Suzuki Y."/>
            <person name="Arimoto A."/>
            <person name="Ishii H."/>
            <person name="Satoh N."/>
            <person name="Nishiyama T."/>
            <person name="Hasebe M."/>
            <person name="Maruyama T."/>
            <person name="Minagawa J."/>
            <person name="Obokata J."/>
            <person name="Shigenobu S."/>
        </authorList>
    </citation>
    <scope>NUCLEOTIDE SEQUENCE [LARGE SCALE GENOMIC DNA]</scope>
</reference>
<evidence type="ECO:0000259" key="6">
    <source>
        <dbReference type="PROSITE" id="PS52035"/>
    </source>
</evidence>
<dbReference type="SMART" id="SM00631">
    <property type="entry name" value="Zn_pept"/>
    <property type="match status" value="1"/>
</dbReference>
<feature type="domain" description="Peptidase M14" evidence="6">
    <location>
        <begin position="33"/>
        <end position="305"/>
    </location>
</feature>
<comment type="similarity">
    <text evidence="1 3">Belongs to the peptidase M14 family.</text>
</comment>
<dbReference type="PROSITE" id="PS52035">
    <property type="entry name" value="PEPTIDASE_M14"/>
    <property type="match status" value="1"/>
</dbReference>
<gene>
    <name evidence="7" type="ORF">ElyMa_002796000</name>
</gene>
<dbReference type="Pfam" id="PF13715">
    <property type="entry name" value="CarbopepD_reg_2"/>
    <property type="match status" value="1"/>
</dbReference>
<evidence type="ECO:0000313" key="8">
    <source>
        <dbReference type="Proteomes" id="UP000762676"/>
    </source>
</evidence>
<keyword evidence="7" id="KW-0121">Carboxypeptidase</keyword>
<accession>A0AAV4HQE9</accession>
<dbReference type="SUPFAM" id="SSF49464">
    <property type="entry name" value="Carboxypeptidase regulatory domain-like"/>
    <property type="match status" value="1"/>
</dbReference>
<protein>
    <submittedName>
        <fullName evidence="7">Carboxypeptidase D</fullName>
    </submittedName>
</protein>
<evidence type="ECO:0000256" key="5">
    <source>
        <dbReference type="SAM" id="Phobius"/>
    </source>
</evidence>
<dbReference type="SUPFAM" id="SSF53187">
    <property type="entry name" value="Zn-dependent exopeptidases"/>
    <property type="match status" value="1"/>
</dbReference>
<dbReference type="InterPro" id="IPR000834">
    <property type="entry name" value="Peptidase_M14"/>
</dbReference>
<dbReference type="Gene3D" id="2.60.40.1120">
    <property type="entry name" value="Carboxypeptidase-like, regulatory domain"/>
    <property type="match status" value="1"/>
</dbReference>
<evidence type="ECO:0000313" key="7">
    <source>
        <dbReference type="EMBL" id="GFR99587.1"/>
    </source>
</evidence>
<feature type="transmembrane region" description="Helical" evidence="5">
    <location>
        <begin position="396"/>
        <end position="419"/>
    </location>
</feature>
<dbReference type="GO" id="GO:0005615">
    <property type="term" value="C:extracellular space"/>
    <property type="evidence" value="ECO:0007669"/>
    <property type="project" value="TreeGrafter"/>
</dbReference>
<dbReference type="PANTHER" id="PTHR11532">
    <property type="entry name" value="PROTEASE M14 CARBOXYPEPTIDASE"/>
    <property type="match status" value="1"/>
</dbReference>
<evidence type="ECO:0000256" key="2">
    <source>
        <dbReference type="ARBA" id="ARBA00023180"/>
    </source>
</evidence>
<dbReference type="InterPro" id="IPR008969">
    <property type="entry name" value="CarboxyPept-like_regulatory"/>
</dbReference>
<dbReference type="InterPro" id="IPR057246">
    <property type="entry name" value="CARBOXYPEPT_ZN_1"/>
</dbReference>
<feature type="non-terminal residue" evidence="7">
    <location>
        <position position="1"/>
    </location>
</feature>
<sequence length="489" mass="54180">YTPVTRPVLVHENSPTDQTIVLKAESDQSRTIDYHSPDQVADALANLSTQFPDYARRSSIGKSALNSDIWMLQLGLSYDKARILPGILFVGNMHGDEAVSREVLLKLAAHLCRQYKEDDYMRNVLNETHIYLIPSANPDGAKLSEPNCATGKGHVNAAGVDLDGNFLSDYPKDQAVEQAETKAIKKALKETGAQVVVYVGSGDTVVSYIGPADKTLANAYINGRQGSSELEKSCEDHQGKEYLSQIVGFSDFFDHSGAFLSYVHRELHRGSVLVNTGCCRYPSPDQLTQMWKWTRPSLMSLIREARKGLFGMVMDEGTNRPLAGAKIHVSPAGYSQVSDENGLFAVYLPSGTFTFHTEAAGYKTKHQEVHVLVSTSARELVIKMLPNTLLFGMSPMVSVIVIACVVMVIVLFVTGALCLRKSGRMPYDEMGFKQLTNDDSDSDDVDYELSDRKKFIKTQQRTNGTKEYHDEVSTEDEDGEHSLFEKRLI</sequence>
<evidence type="ECO:0000256" key="4">
    <source>
        <dbReference type="SAM" id="MobiDB-lite"/>
    </source>
</evidence>
<evidence type="ECO:0000256" key="1">
    <source>
        <dbReference type="ARBA" id="ARBA00005988"/>
    </source>
</evidence>
<dbReference type="PROSITE" id="PS00132">
    <property type="entry name" value="CARBOXYPEPT_ZN_1"/>
    <property type="match status" value="1"/>
</dbReference>
<keyword evidence="8" id="KW-1185">Reference proteome</keyword>